<feature type="compositionally biased region" description="Basic and acidic residues" evidence="3">
    <location>
        <begin position="1"/>
        <end position="19"/>
    </location>
</feature>
<feature type="domain" description="RRM" evidence="4">
    <location>
        <begin position="28"/>
        <end position="107"/>
    </location>
</feature>
<dbReference type="Proteomes" id="UP000594454">
    <property type="component" value="Chromosome 4"/>
</dbReference>
<organism evidence="5 6">
    <name type="scientific">Hermetia illucens</name>
    <name type="common">Black soldier fly</name>
    <dbReference type="NCBI Taxonomy" id="343691"/>
    <lineage>
        <taxon>Eukaryota</taxon>
        <taxon>Metazoa</taxon>
        <taxon>Ecdysozoa</taxon>
        <taxon>Arthropoda</taxon>
        <taxon>Hexapoda</taxon>
        <taxon>Insecta</taxon>
        <taxon>Pterygota</taxon>
        <taxon>Neoptera</taxon>
        <taxon>Endopterygota</taxon>
        <taxon>Diptera</taxon>
        <taxon>Brachycera</taxon>
        <taxon>Stratiomyomorpha</taxon>
        <taxon>Stratiomyidae</taxon>
        <taxon>Hermetiinae</taxon>
        <taxon>Hermetia</taxon>
    </lineage>
</organism>
<evidence type="ECO:0000313" key="6">
    <source>
        <dbReference type="Proteomes" id="UP000594454"/>
    </source>
</evidence>
<feature type="region of interest" description="Disordered" evidence="3">
    <location>
        <begin position="104"/>
        <end position="257"/>
    </location>
</feature>
<reference evidence="5 6" key="1">
    <citation type="submission" date="2020-11" db="EMBL/GenBank/DDBJ databases">
        <authorList>
            <person name="Wallbank WR R."/>
            <person name="Pardo Diaz C."/>
            <person name="Kozak K."/>
            <person name="Martin S."/>
            <person name="Jiggins C."/>
            <person name="Moest M."/>
            <person name="Warren A I."/>
            <person name="Generalovic N T."/>
            <person name="Byers J.R.P. K."/>
            <person name="Montejo-Kovacevich G."/>
            <person name="Yen C E."/>
        </authorList>
    </citation>
    <scope>NUCLEOTIDE SEQUENCE [LARGE SCALE GENOMIC DNA]</scope>
</reference>
<dbReference type="GO" id="GO:0003723">
    <property type="term" value="F:RNA binding"/>
    <property type="evidence" value="ECO:0007669"/>
    <property type="project" value="UniProtKB-UniRule"/>
</dbReference>
<name>A0A7R8YZ43_HERIL</name>
<feature type="compositionally biased region" description="Basic and acidic residues" evidence="3">
    <location>
        <begin position="184"/>
        <end position="194"/>
    </location>
</feature>
<dbReference type="InterPro" id="IPR035979">
    <property type="entry name" value="RBD_domain_sf"/>
</dbReference>
<dbReference type="Pfam" id="PF00076">
    <property type="entry name" value="RRM_1"/>
    <property type="match status" value="1"/>
</dbReference>
<feature type="compositionally biased region" description="Gly residues" evidence="3">
    <location>
        <begin position="113"/>
        <end position="139"/>
    </location>
</feature>
<dbReference type="PROSITE" id="PS50102">
    <property type="entry name" value="RRM"/>
    <property type="match status" value="1"/>
</dbReference>
<sequence>MAGRAGFDHARGFGGDRPRKQMPTEPPYTAYVGNLPQGLVQGDIGKIFRDLDIKNVRLVKDKDTDQFKGFGYVEFNTLEDLEKAIELDGRIKLDDTDVPLRIDVADQRKNDRGGGFAKRGPPRQGGGGGQFGRGGGGRQGGDRGDRDRDRGFNDNFGHDRNRGSGNRGFNDRGPNRGRYGNFNNEERNFDRGTREGSYSGSRNGGDRYSNFSRSRGGERDRPLSGNEAPPNPPMGGGQLNDDDRPRLKLAPRTVKEPINALADTKQAALIFGSAKPREEKKGEAEDQS</sequence>
<evidence type="ECO:0000313" key="5">
    <source>
        <dbReference type="EMBL" id="CAD7087421.1"/>
    </source>
</evidence>
<feature type="compositionally biased region" description="Basic and acidic residues" evidence="3">
    <location>
        <begin position="140"/>
        <end position="162"/>
    </location>
</feature>
<protein>
    <recommendedName>
        <fullName evidence="4">RRM domain-containing protein</fullName>
    </recommendedName>
</protein>
<evidence type="ECO:0000256" key="1">
    <source>
        <dbReference type="ARBA" id="ARBA00022884"/>
    </source>
</evidence>
<evidence type="ECO:0000256" key="3">
    <source>
        <dbReference type="SAM" id="MobiDB-lite"/>
    </source>
</evidence>
<accession>A0A7R8YZ43</accession>
<evidence type="ECO:0000256" key="2">
    <source>
        <dbReference type="PROSITE-ProRule" id="PRU00176"/>
    </source>
</evidence>
<dbReference type="AlphaFoldDB" id="A0A7R8YZ43"/>
<evidence type="ECO:0000259" key="4">
    <source>
        <dbReference type="PROSITE" id="PS50102"/>
    </source>
</evidence>
<dbReference type="PANTHER" id="PTHR23236">
    <property type="entry name" value="EUKARYOTIC TRANSLATION INITIATION FACTOR 4B/4H"/>
    <property type="match status" value="1"/>
</dbReference>
<dbReference type="SUPFAM" id="SSF54928">
    <property type="entry name" value="RNA-binding domain, RBD"/>
    <property type="match status" value="1"/>
</dbReference>
<dbReference type="EMBL" id="LR899012">
    <property type="protein sequence ID" value="CAD7087421.1"/>
    <property type="molecule type" value="Genomic_DNA"/>
</dbReference>
<dbReference type="InterPro" id="IPR000504">
    <property type="entry name" value="RRM_dom"/>
</dbReference>
<dbReference type="OrthoDB" id="48651at2759"/>
<proteinExistence type="predicted"/>
<dbReference type="FunCoup" id="A0A7R8YZ43">
    <property type="interactions" value="1544"/>
</dbReference>
<dbReference type="SMART" id="SM00360">
    <property type="entry name" value="RRM"/>
    <property type="match status" value="1"/>
</dbReference>
<dbReference type="InParanoid" id="A0A7R8YZ43"/>
<dbReference type="FunFam" id="3.30.70.330:FF:000414">
    <property type="entry name" value="Eukaryotic translation initiation factor 4H"/>
    <property type="match status" value="1"/>
</dbReference>
<dbReference type="OMA" id="GPEDRGM"/>
<keyword evidence="1 2" id="KW-0694">RNA-binding</keyword>
<dbReference type="InterPro" id="IPR012677">
    <property type="entry name" value="Nucleotide-bd_a/b_plait_sf"/>
</dbReference>
<dbReference type="PANTHER" id="PTHR23236:SF11">
    <property type="entry name" value="EUKARYOTIC TRANSLATION INITIATION FACTOR 4H"/>
    <property type="match status" value="1"/>
</dbReference>
<gene>
    <name evidence="5" type="ORF">HERILL_LOCUS10131</name>
</gene>
<feature type="region of interest" description="Disordered" evidence="3">
    <location>
        <begin position="1"/>
        <end position="27"/>
    </location>
</feature>
<keyword evidence="6" id="KW-1185">Reference proteome</keyword>
<dbReference type="Gene3D" id="3.30.70.330">
    <property type="match status" value="1"/>
</dbReference>